<dbReference type="InterPro" id="IPR015915">
    <property type="entry name" value="Kelch-typ_b-propeller"/>
</dbReference>
<keyword evidence="2" id="KW-0677">Repeat</keyword>
<dbReference type="InterPro" id="IPR006652">
    <property type="entry name" value="Kelch_1"/>
</dbReference>
<gene>
    <name evidence="5" type="primary">ACBP5_1</name>
    <name evidence="5" type="ORF">g.70244</name>
</gene>
<dbReference type="Pfam" id="PF24681">
    <property type="entry name" value="Kelch_KLHDC2_KLHL20_DRC7"/>
    <property type="match status" value="1"/>
</dbReference>
<reference evidence="5" key="1">
    <citation type="submission" date="2015-07" db="EMBL/GenBank/DDBJ databases">
        <title>Transcriptome Assembly of Anthurium amnicola.</title>
        <authorList>
            <person name="Suzuki J."/>
        </authorList>
    </citation>
    <scope>NUCLEOTIDE SEQUENCE</scope>
</reference>
<dbReference type="PANTHER" id="PTHR46093">
    <property type="entry name" value="ACYL-COA-BINDING DOMAIN-CONTAINING PROTEIN 5"/>
    <property type="match status" value="1"/>
</dbReference>
<evidence type="ECO:0000259" key="4">
    <source>
        <dbReference type="Pfam" id="PF24981"/>
    </source>
</evidence>
<accession>A0A1D1YHJ6</accession>
<evidence type="ECO:0000313" key="5">
    <source>
        <dbReference type="EMBL" id="JAT54105.1"/>
    </source>
</evidence>
<feature type="region of interest" description="Disordered" evidence="3">
    <location>
        <begin position="1"/>
        <end position="23"/>
    </location>
</feature>
<feature type="compositionally biased region" description="Polar residues" evidence="3">
    <location>
        <begin position="560"/>
        <end position="576"/>
    </location>
</feature>
<protein>
    <submittedName>
        <fullName evidence="5">Acyl-CoA-binding domain-containing protein 5</fullName>
    </submittedName>
</protein>
<evidence type="ECO:0000256" key="3">
    <source>
        <dbReference type="SAM" id="MobiDB-lite"/>
    </source>
</evidence>
<dbReference type="PANTHER" id="PTHR46093:SF9">
    <property type="entry name" value="DCD DOMAIN-CONTAINING PROTEIN"/>
    <property type="match status" value="1"/>
</dbReference>
<sequence length="576" mass="63634">MRWEKVHVNARAKESPETKMSVGKKGWVWGPGRRWGHTCNSVKDGRLLYLFGGYGEDNCQTNDVHIFDTVKQTWSKPMVKGNPPLPRDSHTCTTVGNKLYVFGGTDGKNPLNDFHVLDTSTNTWVVPITYGKGPDAREGHGAALVGNRLFIFGGCGKSAYNSGEVYYDDLYIFDTVNDFWQCAATYGTPPSARDSHTCSSWRNKIIVLGGEDASDCYLSDVHMLDTDTMVWKELNTSGQMPAPRAGHSTVALGRNLIVFGGFTDHRNLYDDLHVLNLDTGVWNKVTNVNQGPSARFSAAGDCVDPQNGTLLLIGGCNESLEALDDMYYLLTDVKSGGREAEGRREKLSFRKELKKKCQESRYISDNNVHSIGMTSNSSQTGMLLPYSNPVEERTFHAIVVGRIPNGYTVETRIKGQLLRGVLLSCNPSFNLGRHSHINNNKRTGMNTDARLSDEYQQRLKTAKSTHLAIQNAHEGVVHQVHSKIFTTIQPHRETLGLSSTSMVPADDVNQAKRVLESGPPSVQEVHLRDEQHDCPNSTTTEAACENPTVAEETLPKLSSKEPTLQGQGNLINGHVQ</sequence>
<feature type="region of interest" description="Disordered" evidence="3">
    <location>
        <begin position="552"/>
        <end position="576"/>
    </location>
</feature>
<dbReference type="Gene3D" id="2.120.10.80">
    <property type="entry name" value="Kelch-type beta propeller"/>
    <property type="match status" value="2"/>
</dbReference>
<dbReference type="SMART" id="SM00612">
    <property type="entry name" value="Kelch"/>
    <property type="match status" value="3"/>
</dbReference>
<evidence type="ECO:0000256" key="2">
    <source>
        <dbReference type="ARBA" id="ARBA00022737"/>
    </source>
</evidence>
<dbReference type="EMBL" id="GDJX01013831">
    <property type="protein sequence ID" value="JAT54105.1"/>
    <property type="molecule type" value="Transcribed_RNA"/>
</dbReference>
<proteinExistence type="predicted"/>
<dbReference type="SUPFAM" id="SSF117281">
    <property type="entry name" value="Kelch motif"/>
    <property type="match status" value="2"/>
</dbReference>
<name>A0A1D1YHJ6_9ARAE</name>
<feature type="domain" description="Attractin/MKLN-like beta-propeller" evidence="4">
    <location>
        <begin position="206"/>
        <end position="327"/>
    </location>
</feature>
<feature type="compositionally biased region" description="Basic and acidic residues" evidence="3">
    <location>
        <begin position="1"/>
        <end position="17"/>
    </location>
</feature>
<keyword evidence="1" id="KW-0880">Kelch repeat</keyword>
<dbReference type="AlphaFoldDB" id="A0A1D1YHJ6"/>
<dbReference type="InterPro" id="IPR056737">
    <property type="entry name" value="Beta-prop_ATRN-MKLN-like"/>
</dbReference>
<dbReference type="Pfam" id="PF24981">
    <property type="entry name" value="Beta-prop_ATRN-LZTR1"/>
    <property type="match status" value="1"/>
</dbReference>
<evidence type="ECO:0000256" key="1">
    <source>
        <dbReference type="ARBA" id="ARBA00022441"/>
    </source>
</evidence>
<organism evidence="5">
    <name type="scientific">Anthurium amnicola</name>
    <dbReference type="NCBI Taxonomy" id="1678845"/>
    <lineage>
        <taxon>Eukaryota</taxon>
        <taxon>Viridiplantae</taxon>
        <taxon>Streptophyta</taxon>
        <taxon>Embryophyta</taxon>
        <taxon>Tracheophyta</taxon>
        <taxon>Spermatophyta</taxon>
        <taxon>Magnoliopsida</taxon>
        <taxon>Liliopsida</taxon>
        <taxon>Araceae</taxon>
        <taxon>Pothoideae</taxon>
        <taxon>Potheae</taxon>
        <taxon>Anthurium</taxon>
    </lineage>
</organism>